<protein>
    <submittedName>
        <fullName evidence="1">Uncharacterized protein</fullName>
    </submittedName>
</protein>
<evidence type="ECO:0000313" key="2">
    <source>
        <dbReference type="Proteomes" id="UP000037395"/>
    </source>
</evidence>
<dbReference type="KEGG" id="kau:B6264_20520"/>
<keyword evidence="2" id="KW-1185">Reference proteome</keyword>
<evidence type="ECO:0000313" key="1">
    <source>
        <dbReference type="EMBL" id="OEV35763.1"/>
    </source>
</evidence>
<accession>A0A1E7N5N0</accession>
<dbReference type="AlphaFoldDB" id="A0A1E7N5N0"/>
<dbReference type="Proteomes" id="UP000037395">
    <property type="component" value="Unassembled WGS sequence"/>
</dbReference>
<sequence>MEKSLFSALAASRVCNCLSWSSERLPPLDVRSVARLASATGPPPPGVGLKAVVLVPMSLWRSTVARWSAVVAFSTALARRSDMALALALASRSFANLSLSGSFLAPFGRLQLTEVGLVQFLEGNHPFVPPVLVSGPRSGRRPS</sequence>
<reference evidence="1" key="1">
    <citation type="submission" date="2016-08" db="EMBL/GenBank/DDBJ databases">
        <title>Sequencing, Assembly and Comparative Genomics of S. aureofaciens ATCC 10762.</title>
        <authorList>
            <person name="Gradnigo J.S."/>
            <person name="Johnson N."/>
            <person name="Somerville G.A."/>
        </authorList>
    </citation>
    <scope>NUCLEOTIDE SEQUENCE [LARGE SCALE GENOMIC DNA]</scope>
    <source>
        <strain evidence="1">ATCC 10762</strain>
    </source>
</reference>
<gene>
    <name evidence="1" type="ORF">HS99_0007745</name>
</gene>
<comment type="caution">
    <text evidence="1">The sequence shown here is derived from an EMBL/GenBank/DDBJ whole genome shotgun (WGS) entry which is preliminary data.</text>
</comment>
<dbReference type="EMBL" id="JPRF03000032">
    <property type="protein sequence ID" value="OEV35763.1"/>
    <property type="molecule type" value="Genomic_DNA"/>
</dbReference>
<name>A0A1E7N5N0_KITAU</name>
<organism evidence="1 2">
    <name type="scientific">Kitasatospora aureofaciens</name>
    <name type="common">Streptomyces aureofaciens</name>
    <dbReference type="NCBI Taxonomy" id="1894"/>
    <lineage>
        <taxon>Bacteria</taxon>
        <taxon>Bacillati</taxon>
        <taxon>Actinomycetota</taxon>
        <taxon>Actinomycetes</taxon>
        <taxon>Kitasatosporales</taxon>
        <taxon>Streptomycetaceae</taxon>
        <taxon>Kitasatospora</taxon>
    </lineage>
</organism>
<proteinExistence type="predicted"/>